<dbReference type="AlphaFoldDB" id="A0A176X7D2"/>
<dbReference type="RefSeq" id="WP_063949600.1">
    <property type="nucleotide sequence ID" value="NZ_LXPS01000022.1"/>
</dbReference>
<protein>
    <submittedName>
        <fullName evidence="1">Uncharacterized protein</fullName>
    </submittedName>
</protein>
<proteinExistence type="predicted"/>
<gene>
    <name evidence="1" type="ORF">A7J57_04790</name>
</gene>
<sequence length="89" mass="10027">MKPVPMLPDEIIRIKEAAFRAGVCVRTIRRWNQVHAIGRQSGAGAPLQISAIALEMVMEGDIAALERLRLNDRMHPDVRRYIDRVGVPL</sequence>
<organism evidence="1 2">
    <name type="scientific">Agrobacterium tumefaciens</name>
    <dbReference type="NCBI Taxonomy" id="358"/>
    <lineage>
        <taxon>Bacteria</taxon>
        <taxon>Pseudomonadati</taxon>
        <taxon>Pseudomonadota</taxon>
        <taxon>Alphaproteobacteria</taxon>
        <taxon>Hyphomicrobiales</taxon>
        <taxon>Rhizobiaceae</taxon>
        <taxon>Rhizobium/Agrobacterium group</taxon>
        <taxon>Agrobacterium</taxon>
        <taxon>Agrobacterium tumefaciens complex</taxon>
    </lineage>
</organism>
<evidence type="ECO:0000313" key="2">
    <source>
        <dbReference type="Proteomes" id="UP000077098"/>
    </source>
</evidence>
<name>A0A176X7D2_AGRTU</name>
<dbReference type="Proteomes" id="UP000077098">
    <property type="component" value="Unassembled WGS sequence"/>
</dbReference>
<evidence type="ECO:0000313" key="1">
    <source>
        <dbReference type="EMBL" id="OAE43586.1"/>
    </source>
</evidence>
<comment type="caution">
    <text evidence="1">The sequence shown here is derived from an EMBL/GenBank/DDBJ whole genome shotgun (WGS) entry which is preliminary data.</text>
</comment>
<dbReference type="EMBL" id="LXPS01000022">
    <property type="protein sequence ID" value="OAE43586.1"/>
    <property type="molecule type" value="Genomic_DNA"/>
</dbReference>
<accession>A0A176X7D2</accession>
<reference evidence="1 2" key="1">
    <citation type="submission" date="2016-05" db="EMBL/GenBank/DDBJ databases">
        <authorList>
            <person name="Lavstsen T."/>
            <person name="Jespersen J.S."/>
        </authorList>
    </citation>
    <scope>NUCLEOTIDE SEQUENCE [LARGE SCALE GENOMIC DNA]</scope>
    <source>
        <strain evidence="1 2">KCJ1736</strain>
    </source>
</reference>